<dbReference type="SMART" id="SM00723">
    <property type="entry name" value="AMOP"/>
    <property type="match status" value="1"/>
</dbReference>
<dbReference type="Pfam" id="PF00094">
    <property type="entry name" value="VWD"/>
    <property type="match status" value="1"/>
</dbReference>
<feature type="domain" description="Sushi" evidence="11">
    <location>
        <begin position="1191"/>
        <end position="1251"/>
    </location>
</feature>
<dbReference type="PANTHER" id="PTHR13802">
    <property type="entry name" value="MUCIN 4-RELATED"/>
    <property type="match status" value="1"/>
</dbReference>
<evidence type="ECO:0000256" key="1">
    <source>
        <dbReference type="ARBA" id="ARBA00004370"/>
    </source>
</evidence>
<dbReference type="InterPro" id="IPR013783">
    <property type="entry name" value="Ig-like_fold"/>
</dbReference>
<dbReference type="Pfam" id="PF00084">
    <property type="entry name" value="Sushi"/>
    <property type="match status" value="1"/>
</dbReference>
<dbReference type="Proteomes" id="UP000014500">
    <property type="component" value="Unassembled WGS sequence"/>
</dbReference>
<dbReference type="InterPro" id="IPR056619">
    <property type="entry name" value="C8-3_MUC4"/>
</dbReference>
<feature type="transmembrane region" description="Helical" evidence="8">
    <location>
        <begin position="1266"/>
        <end position="1286"/>
    </location>
</feature>
<accession>T1JC62</accession>
<reference evidence="14" key="2">
    <citation type="submission" date="2015-02" db="UniProtKB">
        <authorList>
            <consortium name="EnsemblMetazoa"/>
        </authorList>
    </citation>
    <scope>IDENTIFICATION</scope>
</reference>
<dbReference type="PROSITE" id="PS50856">
    <property type="entry name" value="AMOP"/>
    <property type="match status" value="1"/>
</dbReference>
<evidence type="ECO:0000256" key="9">
    <source>
        <dbReference type="SAM" id="SignalP"/>
    </source>
</evidence>
<dbReference type="Gene3D" id="2.60.40.10">
    <property type="entry name" value="Immunoglobulins"/>
    <property type="match status" value="1"/>
</dbReference>
<dbReference type="HOGENOM" id="CLU_003648_1_0_1"/>
<keyword evidence="6" id="KW-0768">Sushi</keyword>
<dbReference type="Pfam" id="PF06119">
    <property type="entry name" value="NIDO"/>
    <property type="match status" value="2"/>
</dbReference>
<keyword evidence="3 8" id="KW-1133">Transmembrane helix</keyword>
<dbReference type="CDD" id="cd00033">
    <property type="entry name" value="CCP"/>
    <property type="match status" value="1"/>
</dbReference>
<evidence type="ECO:0000256" key="3">
    <source>
        <dbReference type="ARBA" id="ARBA00022989"/>
    </source>
</evidence>
<feature type="region of interest" description="Disordered" evidence="7">
    <location>
        <begin position="1297"/>
        <end position="1325"/>
    </location>
</feature>
<proteinExistence type="predicted"/>
<evidence type="ECO:0000256" key="2">
    <source>
        <dbReference type="ARBA" id="ARBA00022692"/>
    </source>
</evidence>
<dbReference type="EnsemblMetazoa" id="SMAR011370-RA">
    <property type="protein sequence ID" value="SMAR011370-PA"/>
    <property type="gene ID" value="SMAR011370"/>
</dbReference>
<reference evidence="15" key="1">
    <citation type="submission" date="2011-05" db="EMBL/GenBank/DDBJ databases">
        <authorList>
            <person name="Richards S.R."/>
            <person name="Qu J."/>
            <person name="Jiang H."/>
            <person name="Jhangiani S.N."/>
            <person name="Agravi P."/>
            <person name="Goodspeed R."/>
            <person name="Gross S."/>
            <person name="Mandapat C."/>
            <person name="Jackson L."/>
            <person name="Mathew T."/>
            <person name="Pu L."/>
            <person name="Thornton R."/>
            <person name="Saada N."/>
            <person name="Wilczek-Boney K.B."/>
            <person name="Lee S."/>
            <person name="Kovar C."/>
            <person name="Wu Y."/>
            <person name="Scherer S.E."/>
            <person name="Worley K.C."/>
            <person name="Muzny D.M."/>
            <person name="Gibbs R."/>
        </authorList>
    </citation>
    <scope>NUCLEOTIDE SEQUENCE</scope>
    <source>
        <strain evidence="15">Brora</strain>
    </source>
</reference>
<keyword evidence="5" id="KW-1015">Disulfide bond</keyword>
<feature type="compositionally biased region" description="Basic and acidic residues" evidence="7">
    <location>
        <begin position="1301"/>
        <end position="1325"/>
    </location>
</feature>
<keyword evidence="9" id="KW-0732">Signal</keyword>
<keyword evidence="2 8" id="KW-0812">Transmembrane</keyword>
<dbReference type="PhylomeDB" id="T1JC62"/>
<dbReference type="PROSITE" id="PS51220">
    <property type="entry name" value="NIDO"/>
    <property type="match status" value="2"/>
</dbReference>
<feature type="signal peptide" evidence="9">
    <location>
        <begin position="1"/>
        <end position="18"/>
    </location>
</feature>
<comment type="caution">
    <text evidence="6">Lacks conserved residue(s) required for the propagation of feature annotation.</text>
</comment>
<dbReference type="SMART" id="SM00216">
    <property type="entry name" value="VWD"/>
    <property type="match status" value="1"/>
</dbReference>
<evidence type="ECO:0000256" key="6">
    <source>
        <dbReference type="PROSITE-ProRule" id="PRU00302"/>
    </source>
</evidence>
<keyword evidence="15" id="KW-1185">Reference proteome</keyword>
<comment type="subcellular location">
    <subcellularLocation>
        <location evidence="1">Membrane</location>
    </subcellularLocation>
</comment>
<dbReference type="Pfam" id="PF01833">
    <property type="entry name" value="TIG"/>
    <property type="match status" value="1"/>
</dbReference>
<dbReference type="Gene3D" id="2.10.70.10">
    <property type="entry name" value="Complement Module, domain 1"/>
    <property type="match status" value="1"/>
</dbReference>
<dbReference type="InterPro" id="IPR003886">
    <property type="entry name" value="NIDO_dom"/>
</dbReference>
<evidence type="ECO:0000256" key="7">
    <source>
        <dbReference type="SAM" id="MobiDB-lite"/>
    </source>
</evidence>
<dbReference type="InterPro" id="IPR002909">
    <property type="entry name" value="IPT_dom"/>
</dbReference>
<evidence type="ECO:0000256" key="8">
    <source>
        <dbReference type="SAM" id="Phobius"/>
    </source>
</evidence>
<dbReference type="InterPro" id="IPR035976">
    <property type="entry name" value="Sushi/SCR/CCP_sf"/>
</dbReference>
<feature type="domain" description="NIDO" evidence="12">
    <location>
        <begin position="386"/>
        <end position="532"/>
    </location>
</feature>
<evidence type="ECO:0008006" key="16">
    <source>
        <dbReference type="Google" id="ProtNLM"/>
    </source>
</evidence>
<dbReference type="InterPro" id="IPR000436">
    <property type="entry name" value="Sushi_SCR_CCP_dom"/>
</dbReference>
<evidence type="ECO:0000259" key="13">
    <source>
        <dbReference type="PROSITE" id="PS51233"/>
    </source>
</evidence>
<feature type="chain" id="PRO_5004580182" description="Sushi domain-containing protein" evidence="9">
    <location>
        <begin position="19"/>
        <end position="1325"/>
    </location>
</feature>
<dbReference type="PROSITE" id="PS51233">
    <property type="entry name" value="VWFD"/>
    <property type="match status" value="1"/>
</dbReference>
<dbReference type="OMA" id="FYYWRRM"/>
<dbReference type="Pfam" id="PF23263">
    <property type="entry name" value="C8-3_MUC4"/>
    <property type="match status" value="1"/>
</dbReference>
<evidence type="ECO:0000313" key="15">
    <source>
        <dbReference type="Proteomes" id="UP000014500"/>
    </source>
</evidence>
<dbReference type="SUPFAM" id="SSF57535">
    <property type="entry name" value="Complement control module/SCR domain"/>
    <property type="match status" value="1"/>
</dbReference>
<evidence type="ECO:0000259" key="12">
    <source>
        <dbReference type="PROSITE" id="PS51220"/>
    </source>
</evidence>
<dbReference type="InterPro" id="IPR051495">
    <property type="entry name" value="Epithelial_Barrier/Signaling"/>
</dbReference>
<evidence type="ECO:0000256" key="5">
    <source>
        <dbReference type="ARBA" id="ARBA00023157"/>
    </source>
</evidence>
<evidence type="ECO:0000259" key="11">
    <source>
        <dbReference type="PROSITE" id="PS50923"/>
    </source>
</evidence>
<evidence type="ECO:0000259" key="10">
    <source>
        <dbReference type="PROSITE" id="PS50856"/>
    </source>
</evidence>
<dbReference type="PROSITE" id="PS50923">
    <property type="entry name" value="SUSHI"/>
    <property type="match status" value="1"/>
</dbReference>
<feature type="domain" description="NIDO" evidence="12">
    <location>
        <begin position="132"/>
        <end position="286"/>
    </location>
</feature>
<dbReference type="GO" id="GO:0007160">
    <property type="term" value="P:cell-matrix adhesion"/>
    <property type="evidence" value="ECO:0007669"/>
    <property type="project" value="InterPro"/>
</dbReference>
<dbReference type="EMBL" id="JH432059">
    <property type="status" value="NOT_ANNOTATED_CDS"/>
    <property type="molecule type" value="Genomic_DNA"/>
</dbReference>
<dbReference type="STRING" id="126957.T1JC62"/>
<evidence type="ECO:0000256" key="4">
    <source>
        <dbReference type="ARBA" id="ARBA00023136"/>
    </source>
</evidence>
<feature type="domain" description="AMOP" evidence="10">
    <location>
        <begin position="753"/>
        <end position="904"/>
    </location>
</feature>
<dbReference type="InterPro" id="IPR001846">
    <property type="entry name" value="VWF_type-D"/>
</dbReference>
<name>T1JC62_STRMM</name>
<evidence type="ECO:0000313" key="14">
    <source>
        <dbReference type="EnsemblMetazoa" id="SMAR011370-PA"/>
    </source>
</evidence>
<protein>
    <recommendedName>
        <fullName evidence="16">Sushi domain-containing protein</fullName>
    </recommendedName>
</protein>
<dbReference type="SMART" id="SM00032">
    <property type="entry name" value="CCP"/>
    <property type="match status" value="1"/>
</dbReference>
<dbReference type="InterPro" id="IPR005533">
    <property type="entry name" value="AMOP_dom"/>
</dbReference>
<dbReference type="GO" id="GO:0016020">
    <property type="term" value="C:membrane"/>
    <property type="evidence" value="ECO:0007669"/>
    <property type="project" value="UniProtKB-SubCell"/>
</dbReference>
<sequence>MLLWTLLVLGHCISWISCQPPREHVVRQIREHLMYPYDKEDWLDRMDFNNPQLHRDNHFYFPFFGFNYNYTTISIFGLISFGRTPASMDFPLKFPVDDWPRQNDPALIAPFYSFADAGKGDDATQEEHSPPGVYLRSYTAIGTYGQDLSTQIDIGEALRQDIQDGMIGTVDFTPKHMMIVTWRNITFGGSQKRQITNTYQMVMTTDEIRTYVMFNYERLSWTSSTIAGGTEDGIGGSTAFVGFNAGNGTRAFEYKPYSQTNKILDLTQYGSINAPRDHIVRQIRENLMYPYDKEDRLDGIDFNNPQLHHDNNFYFPFFGFNFNYTSISVFGLVSFSRTPATMDFPLKFPIDDWPRQNDPALIAPFYSFAYAGKGDDATQEEHSPPGVYLRLYTAIGTNAQDLLTQIDIREALRQDIQDGMIGTVDFTPKHVMIVTWRNITFGGSKKRQITNTYQMVMTTDEIRTYVMFNYERLSWTSSTIAGGTEDGIGGSTAFVGFNAGNGTRAFEYKPYSQTNKILDLTQYGSINDQDPRLFMSPESGHMLGGTIVNVTGPCFTDKNKQIKIKFHDTPVICSYRERNMATCVTPRIFTAGYIDVSASTDVAGRIFTNKFYIENPMIPTDKILIDNMKALNELDVPVLKIRWSWDNLTHDQNHPVSINLFGYREYATKPDLIFITTLAQGIANDGYEEIDLLPFQNNDDGWLREFTFGLIQINTTLEPANKQHDDIVLTPILWSQPVPLGWYFHKQWVRYYGDDWAAKFCEQWDLDDRRLKTFAYQPPRCPCTVEQALADKGRFAPDFGCDKWGNSECYGSKKMLHCVRSGQPSSDGGGQQCCYGTEGDLVMNSDMMEGGTPSRSHPFGSYPYDDSTKVPGMSHWYHDQSAFMVCCAWQDPMSAGCYQYKWRRASQDCIGYQPPNSSVVFGDPHFITFDNLEYTFNGKGEFSLIRVHHEANDLDVQARFEQIVDTHRKIKLPATLLTSIAAKDNISVPVEIQLRPSVTVYCPSHIHNQSQIIAMFQSGAGVEVIENEGYIAARVYLPKTFMNTTSGLMGNWSNDIEDDFSTPEHLQRSPIPSVSSIETIHKEFGIHWMVSDSGHRDIPGSRSLFTHENRRSAAFYNNQSFIPNYILEPQWISNMTFTMADLDAVCGNKIDSKSYQCRFDYLITQNKQFAQVTKYNADSFRKMKSDLKIITTCGALETPRHGRKSSNKYTVNTEVKFECTKGYVLEGEPIRWCYDSGEWSWVEYGITRCLPEDEYSSRQAGITSGIILGILIPILIGAACLFCFIVSKKNDNSIQQYTTRGESHEMTKKKADEVDKPPRKYSTEA</sequence>
<dbReference type="InterPro" id="IPR014756">
    <property type="entry name" value="Ig_E-set"/>
</dbReference>
<dbReference type="Pfam" id="PF03782">
    <property type="entry name" value="AMOP"/>
    <property type="match status" value="1"/>
</dbReference>
<dbReference type="eggNOG" id="KOG4291">
    <property type="taxonomic scope" value="Eukaryota"/>
</dbReference>
<organism evidence="14 15">
    <name type="scientific">Strigamia maritima</name>
    <name type="common">European centipede</name>
    <name type="synonym">Geophilus maritimus</name>
    <dbReference type="NCBI Taxonomy" id="126957"/>
    <lineage>
        <taxon>Eukaryota</taxon>
        <taxon>Metazoa</taxon>
        <taxon>Ecdysozoa</taxon>
        <taxon>Arthropoda</taxon>
        <taxon>Myriapoda</taxon>
        <taxon>Chilopoda</taxon>
        <taxon>Pleurostigmophora</taxon>
        <taxon>Geophilomorpha</taxon>
        <taxon>Linotaeniidae</taxon>
        <taxon>Strigamia</taxon>
    </lineage>
</organism>
<dbReference type="SMART" id="SM00539">
    <property type="entry name" value="NIDO"/>
    <property type="match status" value="2"/>
</dbReference>
<dbReference type="PANTHER" id="PTHR13802:SF52">
    <property type="entry name" value="MUCIN-4"/>
    <property type="match status" value="1"/>
</dbReference>
<feature type="domain" description="VWFD" evidence="13">
    <location>
        <begin position="916"/>
        <end position="1096"/>
    </location>
</feature>
<dbReference type="SUPFAM" id="SSF81296">
    <property type="entry name" value="E set domains"/>
    <property type="match status" value="1"/>
</dbReference>
<keyword evidence="4 8" id="KW-0472">Membrane</keyword>